<feature type="region of interest" description="Disordered" evidence="6">
    <location>
        <begin position="356"/>
        <end position="380"/>
    </location>
</feature>
<reference evidence="8" key="1">
    <citation type="submission" date="2022-11" db="EMBL/GenBank/DDBJ databases">
        <authorList>
            <person name="Petersen C."/>
        </authorList>
    </citation>
    <scope>NUCLEOTIDE SEQUENCE</scope>
    <source>
        <strain evidence="8">IBT 30761</strain>
    </source>
</reference>
<dbReference type="EMBL" id="JAPQKI010000009">
    <property type="protein sequence ID" value="KAJ5090981.1"/>
    <property type="molecule type" value="Genomic_DNA"/>
</dbReference>
<dbReference type="AlphaFoldDB" id="A0A9W9F007"/>
<gene>
    <name evidence="8" type="ORF">N7532_009665</name>
</gene>
<evidence type="ECO:0000256" key="6">
    <source>
        <dbReference type="SAM" id="MobiDB-lite"/>
    </source>
</evidence>
<dbReference type="InterPro" id="IPR007219">
    <property type="entry name" value="XnlR_reg_dom"/>
</dbReference>
<dbReference type="GO" id="GO:0005634">
    <property type="term" value="C:nucleus"/>
    <property type="evidence" value="ECO:0007669"/>
    <property type="project" value="UniProtKB-SubCell"/>
</dbReference>
<dbReference type="GeneID" id="81361135"/>
<dbReference type="Proteomes" id="UP001149074">
    <property type="component" value="Unassembled WGS sequence"/>
</dbReference>
<dbReference type="PANTHER" id="PTHR47338:SF7">
    <property type="entry name" value="ZN(II)2CYS6 TRANSCRIPTION FACTOR (EUROFUNG)"/>
    <property type="match status" value="1"/>
</dbReference>
<dbReference type="GO" id="GO:0003677">
    <property type="term" value="F:DNA binding"/>
    <property type="evidence" value="ECO:0007669"/>
    <property type="project" value="InterPro"/>
</dbReference>
<feature type="domain" description="Xylanolytic transcriptional activator regulatory" evidence="7">
    <location>
        <begin position="128"/>
        <end position="209"/>
    </location>
</feature>
<name>A0A9W9F007_9EURO</name>
<keyword evidence="3" id="KW-0805">Transcription regulation</keyword>
<comment type="subcellular location">
    <subcellularLocation>
        <location evidence="1">Nucleus</location>
    </subcellularLocation>
</comment>
<comment type="caution">
    <text evidence="8">The sequence shown here is derived from an EMBL/GenBank/DDBJ whole genome shotgun (WGS) entry which is preliminary data.</text>
</comment>
<sequence>LTSHHLPSPWEIGLLVEEYFNNIHPLRCFAFIHRPSFLQRLDRDVSRKRESCALLHIICALGAQYHALAYSETVTSLSPKFVLRAGNQWAKRSQRLILETLDVVTIDNVMAAVLLHDYEIRMGKFSNAFMLSGLITRMTQALQINLEYNTDLFCRNHESGLSITEKESRRRLMWSCYVMDALVGSGVDQLTLVGEKDMKIQLPCNERNFTQQIPSLTETLEAGNWLKFIPGDVDVSTLLPNMGIMAYFVRHISIRKRVLRFSVHICVNSITSSARKDLKLMLNSTQCSAAETMLERSGIGSEVIAQNIVPDDPYQSMGGEEEANESLPGTPVQSAPDYVLNPLSIFRMARKSIPERHAPEKAATSSAPNSTKPDSVTDMDRQLSDDLARESQNCGPTYPEVSHENLEELQSLFMSDLGWAWQPADTAVGSGIEGAGLLPWAGGYPVGQAEPWLPVFPFPQHS</sequence>
<evidence type="ECO:0000256" key="4">
    <source>
        <dbReference type="ARBA" id="ARBA00023163"/>
    </source>
</evidence>
<organism evidence="8 9">
    <name type="scientific">Penicillium argentinense</name>
    <dbReference type="NCBI Taxonomy" id="1131581"/>
    <lineage>
        <taxon>Eukaryota</taxon>
        <taxon>Fungi</taxon>
        <taxon>Dikarya</taxon>
        <taxon>Ascomycota</taxon>
        <taxon>Pezizomycotina</taxon>
        <taxon>Eurotiomycetes</taxon>
        <taxon>Eurotiomycetidae</taxon>
        <taxon>Eurotiales</taxon>
        <taxon>Aspergillaceae</taxon>
        <taxon>Penicillium</taxon>
    </lineage>
</organism>
<dbReference type="CDD" id="cd12148">
    <property type="entry name" value="fungal_TF_MHR"/>
    <property type="match status" value="1"/>
</dbReference>
<evidence type="ECO:0000256" key="3">
    <source>
        <dbReference type="ARBA" id="ARBA00023015"/>
    </source>
</evidence>
<evidence type="ECO:0000256" key="2">
    <source>
        <dbReference type="ARBA" id="ARBA00022723"/>
    </source>
</evidence>
<dbReference type="GO" id="GO:0000981">
    <property type="term" value="F:DNA-binding transcription factor activity, RNA polymerase II-specific"/>
    <property type="evidence" value="ECO:0007669"/>
    <property type="project" value="InterPro"/>
</dbReference>
<evidence type="ECO:0000256" key="1">
    <source>
        <dbReference type="ARBA" id="ARBA00004123"/>
    </source>
</evidence>
<keyword evidence="4" id="KW-0804">Transcription</keyword>
<dbReference type="Pfam" id="PF04082">
    <property type="entry name" value="Fungal_trans"/>
    <property type="match status" value="1"/>
</dbReference>
<dbReference type="SMART" id="SM00906">
    <property type="entry name" value="Fungal_trans"/>
    <property type="match status" value="1"/>
</dbReference>
<evidence type="ECO:0000313" key="9">
    <source>
        <dbReference type="Proteomes" id="UP001149074"/>
    </source>
</evidence>
<dbReference type="GO" id="GO:0006351">
    <property type="term" value="P:DNA-templated transcription"/>
    <property type="evidence" value="ECO:0007669"/>
    <property type="project" value="InterPro"/>
</dbReference>
<dbReference type="RefSeq" id="XP_056472962.1">
    <property type="nucleotide sequence ID" value="XM_056622156.1"/>
</dbReference>
<protein>
    <recommendedName>
        <fullName evidence="7">Xylanolytic transcriptional activator regulatory domain-containing protein</fullName>
    </recommendedName>
</protein>
<evidence type="ECO:0000259" key="7">
    <source>
        <dbReference type="SMART" id="SM00906"/>
    </source>
</evidence>
<feature type="compositionally biased region" description="Polar residues" evidence="6">
    <location>
        <begin position="363"/>
        <end position="374"/>
    </location>
</feature>
<keyword evidence="2" id="KW-0479">Metal-binding</keyword>
<keyword evidence="9" id="KW-1185">Reference proteome</keyword>
<evidence type="ECO:0000313" key="8">
    <source>
        <dbReference type="EMBL" id="KAJ5090981.1"/>
    </source>
</evidence>
<evidence type="ECO:0000256" key="5">
    <source>
        <dbReference type="ARBA" id="ARBA00023242"/>
    </source>
</evidence>
<feature type="region of interest" description="Disordered" evidence="6">
    <location>
        <begin position="312"/>
        <end position="333"/>
    </location>
</feature>
<dbReference type="PANTHER" id="PTHR47338">
    <property type="entry name" value="ZN(II)2CYS6 TRANSCRIPTION FACTOR (EUROFUNG)-RELATED"/>
    <property type="match status" value="1"/>
</dbReference>
<feature type="non-terminal residue" evidence="8">
    <location>
        <position position="462"/>
    </location>
</feature>
<dbReference type="InterPro" id="IPR050815">
    <property type="entry name" value="TF_fung"/>
</dbReference>
<keyword evidence="5" id="KW-0539">Nucleus</keyword>
<accession>A0A9W9F007</accession>
<dbReference type="OrthoDB" id="2563500at2759"/>
<dbReference type="GO" id="GO:0008270">
    <property type="term" value="F:zinc ion binding"/>
    <property type="evidence" value="ECO:0007669"/>
    <property type="project" value="InterPro"/>
</dbReference>
<proteinExistence type="predicted"/>
<reference evidence="8" key="2">
    <citation type="journal article" date="2023" name="IMA Fungus">
        <title>Comparative genomic study of the Penicillium genus elucidates a diverse pangenome and 15 lateral gene transfer events.</title>
        <authorList>
            <person name="Petersen C."/>
            <person name="Sorensen T."/>
            <person name="Nielsen M.R."/>
            <person name="Sondergaard T.E."/>
            <person name="Sorensen J.L."/>
            <person name="Fitzpatrick D.A."/>
            <person name="Frisvad J.C."/>
            <person name="Nielsen K.L."/>
        </authorList>
    </citation>
    <scope>NUCLEOTIDE SEQUENCE</scope>
    <source>
        <strain evidence="8">IBT 30761</strain>
    </source>
</reference>